<dbReference type="OrthoDB" id="286202at2"/>
<evidence type="ECO:0000313" key="5">
    <source>
        <dbReference type="EMBL" id="TNJ62357.1"/>
    </source>
</evidence>
<organism evidence="5 6">
    <name type="scientific">Paenibacillus hemerocallicola</name>
    <dbReference type="NCBI Taxonomy" id="1172614"/>
    <lineage>
        <taxon>Bacteria</taxon>
        <taxon>Bacillati</taxon>
        <taxon>Bacillota</taxon>
        <taxon>Bacilli</taxon>
        <taxon>Bacillales</taxon>
        <taxon>Paenibacillaceae</taxon>
        <taxon>Paenibacillus</taxon>
    </lineage>
</organism>
<proteinExistence type="inferred from homology"/>
<feature type="domain" description="Solute-binding protein family 3/N-terminal" evidence="4">
    <location>
        <begin position="58"/>
        <end position="288"/>
    </location>
</feature>
<sequence>MSRGKRKNGTAKLGLALALLLILLVLQACGKSGELTQGSSGGSAAPATGEPKRDVPAVLNFGFVGSTKWPTGAEGWGFYKGIIQEELKKYGITEVKVTGFKIGPDLNEAVISERVDLGSSGDTPAINARATGAKTKLITQPDIESVSVLIAKNDGPKSVAELKGKTVAVVKGSLMHRYIVGLLKEQNVKDVKLISIGSNTADSLAALSRGEVDAVAATDYLVYNLMQKGGYTILDDARKHPDLLATTAIVATDKYLSKFPDFPKIWNEVRLKALNDLKAHAEEYYKFVAENTGTPLEGVRELYPVDSISAVNFTDAGLKRLEGSKKFLVEEKLAEKDFDLNQWIAK</sequence>
<dbReference type="PROSITE" id="PS51257">
    <property type="entry name" value="PROKAR_LIPOPROTEIN"/>
    <property type="match status" value="1"/>
</dbReference>
<evidence type="ECO:0000256" key="2">
    <source>
        <dbReference type="ARBA" id="ARBA00010742"/>
    </source>
</evidence>
<dbReference type="PANTHER" id="PTHR30024">
    <property type="entry name" value="ALIPHATIC SULFONATES-BINDING PROTEIN-RELATED"/>
    <property type="match status" value="1"/>
</dbReference>
<dbReference type="Proteomes" id="UP000307943">
    <property type="component" value="Unassembled WGS sequence"/>
</dbReference>
<reference evidence="5 6" key="1">
    <citation type="submission" date="2019-05" db="EMBL/GenBank/DDBJ databases">
        <title>We sequenced the genome of Paenibacillus hemerocallicola KCTC 33185 for further insight into its adaptation and study the phylogeny of Paenibacillus.</title>
        <authorList>
            <person name="Narsing Rao M.P."/>
        </authorList>
    </citation>
    <scope>NUCLEOTIDE SEQUENCE [LARGE SCALE GENOMIC DNA]</scope>
    <source>
        <strain evidence="5 6">KCTC 33185</strain>
    </source>
</reference>
<dbReference type="Pfam" id="PF09084">
    <property type="entry name" value="NMT1"/>
    <property type="match status" value="1"/>
</dbReference>
<gene>
    <name evidence="5" type="ORF">FE784_31210</name>
</gene>
<keyword evidence="3" id="KW-0732">Signal</keyword>
<dbReference type="EMBL" id="VDCQ01000061">
    <property type="protein sequence ID" value="TNJ62357.1"/>
    <property type="molecule type" value="Genomic_DNA"/>
</dbReference>
<evidence type="ECO:0000259" key="4">
    <source>
        <dbReference type="SMART" id="SM00062"/>
    </source>
</evidence>
<keyword evidence="6" id="KW-1185">Reference proteome</keyword>
<dbReference type="InterPro" id="IPR001638">
    <property type="entry name" value="Solute-binding_3/MltF_N"/>
</dbReference>
<dbReference type="PANTHER" id="PTHR30024:SF47">
    <property type="entry name" value="TAURINE-BINDING PERIPLASMIC PROTEIN"/>
    <property type="match status" value="1"/>
</dbReference>
<comment type="subcellular location">
    <subcellularLocation>
        <location evidence="1">Periplasm</location>
    </subcellularLocation>
</comment>
<dbReference type="GO" id="GO:0042597">
    <property type="term" value="C:periplasmic space"/>
    <property type="evidence" value="ECO:0007669"/>
    <property type="project" value="UniProtKB-SubCell"/>
</dbReference>
<dbReference type="Gene3D" id="3.40.190.10">
    <property type="entry name" value="Periplasmic binding protein-like II"/>
    <property type="match status" value="2"/>
</dbReference>
<dbReference type="RefSeq" id="WP_139606186.1">
    <property type="nucleotide sequence ID" value="NZ_VDCQ01000061.1"/>
</dbReference>
<comment type="caution">
    <text evidence="5">The sequence shown here is derived from an EMBL/GenBank/DDBJ whole genome shotgun (WGS) entry which is preliminary data.</text>
</comment>
<dbReference type="SUPFAM" id="SSF53850">
    <property type="entry name" value="Periplasmic binding protein-like II"/>
    <property type="match status" value="1"/>
</dbReference>
<accession>A0A5C4T255</accession>
<dbReference type="SMART" id="SM00062">
    <property type="entry name" value="PBPb"/>
    <property type="match status" value="1"/>
</dbReference>
<protein>
    <submittedName>
        <fullName evidence="5">Transporter substrate-binding domain-containing protein</fullName>
    </submittedName>
</protein>
<evidence type="ECO:0000256" key="3">
    <source>
        <dbReference type="ARBA" id="ARBA00022729"/>
    </source>
</evidence>
<dbReference type="AlphaFoldDB" id="A0A5C4T255"/>
<comment type="similarity">
    <text evidence="2">Belongs to the bacterial solute-binding protein SsuA/TauA family.</text>
</comment>
<evidence type="ECO:0000256" key="1">
    <source>
        <dbReference type="ARBA" id="ARBA00004418"/>
    </source>
</evidence>
<name>A0A5C4T255_9BACL</name>
<dbReference type="InterPro" id="IPR015168">
    <property type="entry name" value="SsuA/THI5"/>
</dbReference>
<evidence type="ECO:0000313" key="6">
    <source>
        <dbReference type="Proteomes" id="UP000307943"/>
    </source>
</evidence>